<dbReference type="AlphaFoldDB" id="A0A8H6R8G8"/>
<accession>A0A8H6R8G8</accession>
<evidence type="ECO:0000256" key="1">
    <source>
        <dbReference type="SAM" id="MobiDB-lite"/>
    </source>
</evidence>
<feature type="region of interest" description="Disordered" evidence="1">
    <location>
        <begin position="619"/>
        <end position="643"/>
    </location>
</feature>
<evidence type="ECO:0000259" key="2">
    <source>
        <dbReference type="PROSITE" id="PS50097"/>
    </source>
</evidence>
<protein>
    <recommendedName>
        <fullName evidence="2">BTB domain-containing protein</fullName>
    </recommendedName>
</protein>
<gene>
    <name evidence="3" type="ORF">HII31_12854</name>
</gene>
<dbReference type="CDD" id="cd18186">
    <property type="entry name" value="BTB_POZ_ZBTB_KLHL-like"/>
    <property type="match status" value="2"/>
</dbReference>
<feature type="domain" description="BTB" evidence="2">
    <location>
        <begin position="212"/>
        <end position="270"/>
    </location>
</feature>
<evidence type="ECO:0000313" key="3">
    <source>
        <dbReference type="EMBL" id="KAF7185752.1"/>
    </source>
</evidence>
<dbReference type="SUPFAM" id="SSF54695">
    <property type="entry name" value="POZ domain"/>
    <property type="match status" value="4"/>
</dbReference>
<dbReference type="PROSITE" id="PS50097">
    <property type="entry name" value="BTB"/>
    <property type="match status" value="4"/>
</dbReference>
<dbReference type="InterPro" id="IPR011333">
    <property type="entry name" value="SKP1/BTB/POZ_sf"/>
</dbReference>
<reference evidence="3" key="1">
    <citation type="submission" date="2020-04" db="EMBL/GenBank/DDBJ databases">
        <title>Draft genome resource of the tomato pathogen Pseudocercospora fuligena.</title>
        <authorList>
            <person name="Zaccaron A."/>
        </authorList>
    </citation>
    <scope>NUCLEOTIDE SEQUENCE</scope>
    <source>
        <strain evidence="3">PF001</strain>
    </source>
</reference>
<sequence length="643" mass="72638">MKAAWHSPSKAPHFWLQLHLRNKHLSPRKAPFKMVAVETPPSHVLEELWDNGDWTDLQIATPTKTFNVHKNIVCTVCPFFKAACARDWKVRHPASRLYTEAANLLQEGRTGVISLPENETVVYCLLRYMYGMHCDVCDEYGLSYDEEIMCIFEARTAADKVSHGSFLRLPTQLMRSKTPAAEVLEKYVIPTLHSSRLTDACSDRLFTSGDWSDLKIASPTKTFDVHKSIVCSACPFFEAACKNSWQEAQSGIIDVPEPEIIVNALIRYMYGMHNVSGIYDEQPSYTDDIKCVYQLGVAADKKLETSGTDPMTSMYEKAQWTDLKIITSTKTFNVHKSVVCATSDYFATACQLAQKAGKITTIKVPEDEIVIDAILQHCYGISEALYHDCQCETITETCELKRMEILVAADKYQLPALKEAIQQELRLQMYETGEWSDFKIYTSTRTFNVHKSVLSAASPFFKAASQNDWREAQDGGISLPENEQVVDAILQHCYGIFDVTKAIPANYSESVGKTIAFLEMIIAADKYQLPVLKEELVGASRDVINDHMSGTCVDLAKWAYEAERRFVLGTRVMQELVRNIVYETQGVLSGASDQWDGLAECPELLKDVVRLLAQSSDITDKGDDWEEPDYLKEKEPDKEDWEK</sequence>
<feature type="compositionally biased region" description="Basic and acidic residues" evidence="1">
    <location>
        <begin position="629"/>
        <end position="643"/>
    </location>
</feature>
<comment type="caution">
    <text evidence="3">The sequence shown here is derived from an EMBL/GenBank/DDBJ whole genome shotgun (WGS) entry which is preliminary data.</text>
</comment>
<dbReference type="PANTHER" id="PTHR47843">
    <property type="entry name" value="BTB DOMAIN-CONTAINING PROTEIN-RELATED"/>
    <property type="match status" value="1"/>
</dbReference>
<dbReference type="Gene3D" id="3.30.710.10">
    <property type="entry name" value="Potassium Channel Kv1.1, Chain A"/>
    <property type="match status" value="4"/>
</dbReference>
<name>A0A8H6R8G8_9PEZI</name>
<organism evidence="3 4">
    <name type="scientific">Pseudocercospora fuligena</name>
    <dbReference type="NCBI Taxonomy" id="685502"/>
    <lineage>
        <taxon>Eukaryota</taxon>
        <taxon>Fungi</taxon>
        <taxon>Dikarya</taxon>
        <taxon>Ascomycota</taxon>
        <taxon>Pezizomycotina</taxon>
        <taxon>Dothideomycetes</taxon>
        <taxon>Dothideomycetidae</taxon>
        <taxon>Mycosphaerellales</taxon>
        <taxon>Mycosphaerellaceae</taxon>
        <taxon>Pseudocercospora</taxon>
    </lineage>
</organism>
<dbReference type="Pfam" id="PF00651">
    <property type="entry name" value="BTB"/>
    <property type="match status" value="3"/>
</dbReference>
<keyword evidence="4" id="KW-1185">Reference proteome</keyword>
<dbReference type="InterPro" id="IPR000210">
    <property type="entry name" value="BTB/POZ_dom"/>
</dbReference>
<proteinExistence type="predicted"/>
<feature type="domain" description="BTB" evidence="2">
    <location>
        <begin position="436"/>
        <end position="494"/>
    </location>
</feature>
<dbReference type="Proteomes" id="UP000660729">
    <property type="component" value="Unassembled WGS sequence"/>
</dbReference>
<dbReference type="SMART" id="SM00225">
    <property type="entry name" value="BTB"/>
    <property type="match status" value="3"/>
</dbReference>
<dbReference type="PANTHER" id="PTHR47843:SF5">
    <property type="entry name" value="BTB_POZ DOMAIN PROTEIN"/>
    <property type="match status" value="1"/>
</dbReference>
<dbReference type="EMBL" id="JABCIY010000309">
    <property type="protein sequence ID" value="KAF7185752.1"/>
    <property type="molecule type" value="Genomic_DNA"/>
</dbReference>
<feature type="domain" description="BTB" evidence="2">
    <location>
        <begin position="55"/>
        <end position="138"/>
    </location>
</feature>
<dbReference type="OrthoDB" id="3644790at2759"/>
<feature type="domain" description="BTB" evidence="2">
    <location>
        <begin position="321"/>
        <end position="379"/>
    </location>
</feature>
<evidence type="ECO:0000313" key="4">
    <source>
        <dbReference type="Proteomes" id="UP000660729"/>
    </source>
</evidence>